<name>A0AAD9UZG4_ACRCE</name>
<keyword evidence="2" id="KW-1185">Reference proteome</keyword>
<dbReference type="Proteomes" id="UP001249851">
    <property type="component" value="Unassembled WGS sequence"/>
</dbReference>
<reference evidence="1" key="1">
    <citation type="journal article" date="2023" name="G3 (Bethesda)">
        <title>Whole genome assembly and annotation of the endangered Caribbean coral Acropora cervicornis.</title>
        <authorList>
            <person name="Selwyn J.D."/>
            <person name="Vollmer S.V."/>
        </authorList>
    </citation>
    <scope>NUCLEOTIDE SEQUENCE</scope>
    <source>
        <strain evidence="1">K2</strain>
    </source>
</reference>
<accession>A0AAD9UZG4</accession>
<evidence type="ECO:0000313" key="2">
    <source>
        <dbReference type="Proteomes" id="UP001249851"/>
    </source>
</evidence>
<dbReference type="EMBL" id="JARQWQ010000061">
    <property type="protein sequence ID" value="KAK2555633.1"/>
    <property type="molecule type" value="Genomic_DNA"/>
</dbReference>
<comment type="caution">
    <text evidence="1">The sequence shown here is derived from an EMBL/GenBank/DDBJ whole genome shotgun (WGS) entry which is preliminary data.</text>
</comment>
<reference evidence="1" key="2">
    <citation type="journal article" date="2023" name="Science">
        <title>Genomic signatures of disease resistance in endangered staghorn corals.</title>
        <authorList>
            <person name="Vollmer S.V."/>
            <person name="Selwyn J.D."/>
            <person name="Despard B.A."/>
            <person name="Roesel C.L."/>
        </authorList>
    </citation>
    <scope>NUCLEOTIDE SEQUENCE</scope>
    <source>
        <strain evidence="1">K2</strain>
    </source>
</reference>
<protein>
    <submittedName>
        <fullName evidence="1">Uncharacterized protein</fullName>
    </submittedName>
</protein>
<sequence length="154" mass="17607">MTTSDQSQDDFRSWVRRILLGVNLLNQHSTGIPIKHRSNGRMSRLVRILVQVKLMWSLLSTEAEERGEYLNPMSEKADEKTQSLRDSGFKDEGAYSLFATAAAFRQDSPLLFELFWPSVLHCTRVTTQPSLSLELEIPLSSQFIGREMNDRNST</sequence>
<dbReference type="AlphaFoldDB" id="A0AAD9UZG4"/>
<gene>
    <name evidence="1" type="ORF">P5673_022656</name>
</gene>
<evidence type="ECO:0000313" key="1">
    <source>
        <dbReference type="EMBL" id="KAK2555633.1"/>
    </source>
</evidence>
<proteinExistence type="predicted"/>
<organism evidence="1 2">
    <name type="scientific">Acropora cervicornis</name>
    <name type="common">Staghorn coral</name>
    <dbReference type="NCBI Taxonomy" id="6130"/>
    <lineage>
        <taxon>Eukaryota</taxon>
        <taxon>Metazoa</taxon>
        <taxon>Cnidaria</taxon>
        <taxon>Anthozoa</taxon>
        <taxon>Hexacorallia</taxon>
        <taxon>Scleractinia</taxon>
        <taxon>Astrocoeniina</taxon>
        <taxon>Acroporidae</taxon>
        <taxon>Acropora</taxon>
    </lineage>
</organism>